<reference evidence="3" key="1">
    <citation type="journal article" date="2019" name="Int. J. Syst. Evol. Microbiol.">
        <title>The Global Catalogue of Microorganisms (GCM) 10K type strain sequencing project: providing services to taxonomists for standard genome sequencing and annotation.</title>
        <authorList>
            <consortium name="The Broad Institute Genomics Platform"/>
            <consortium name="The Broad Institute Genome Sequencing Center for Infectious Disease"/>
            <person name="Wu L."/>
            <person name="Ma J."/>
        </authorList>
    </citation>
    <scope>NUCLEOTIDE SEQUENCE [LARGE SCALE GENOMIC DNA]</scope>
    <source>
        <strain evidence="3">JCM 6486</strain>
    </source>
</reference>
<keyword evidence="3" id="KW-1185">Reference proteome</keyword>
<comment type="caution">
    <text evidence="2">The sequence shown here is derived from an EMBL/GenBank/DDBJ whole genome shotgun (WGS) entry which is preliminary data.</text>
</comment>
<sequence>MKDSIYPQMKIIESNRYILRPITLEDATSMFEYYSQEKVVKYLPIKVHKSISETKRFIRKNFIDSYKKGNVNHWAIIDKHNKKLIGNIGLNNVSEKDTEAYMGICVNPLYWGNDIATDLTKYLLEYGFKFLKLEKLIATTYEDNKKSTKSLKNLGFKYVTTYNKKIVTKNKVRYVKCHRYELSRKEYVLSRYL</sequence>
<protein>
    <submittedName>
        <fullName evidence="2">GNAT family N-acetyltransferase</fullName>
    </submittedName>
</protein>
<dbReference type="InterPro" id="IPR051531">
    <property type="entry name" value="N-acetyltransferase"/>
</dbReference>
<dbReference type="PROSITE" id="PS51186">
    <property type="entry name" value="GNAT"/>
    <property type="match status" value="1"/>
</dbReference>
<dbReference type="SUPFAM" id="SSF55729">
    <property type="entry name" value="Acyl-CoA N-acyltransferases (Nat)"/>
    <property type="match status" value="1"/>
</dbReference>
<evidence type="ECO:0000313" key="2">
    <source>
        <dbReference type="EMBL" id="GAA0865268.1"/>
    </source>
</evidence>
<dbReference type="InterPro" id="IPR016181">
    <property type="entry name" value="Acyl_CoA_acyltransferase"/>
</dbReference>
<dbReference type="Proteomes" id="UP001400965">
    <property type="component" value="Unassembled WGS sequence"/>
</dbReference>
<accession>A0ABP3XJJ3</accession>
<dbReference type="InterPro" id="IPR000182">
    <property type="entry name" value="GNAT_dom"/>
</dbReference>
<feature type="domain" description="N-acetyltransferase" evidence="1">
    <location>
        <begin position="17"/>
        <end position="181"/>
    </location>
</feature>
<dbReference type="EMBL" id="BAAACP010000013">
    <property type="protein sequence ID" value="GAA0865268.1"/>
    <property type="molecule type" value="Genomic_DNA"/>
</dbReference>
<gene>
    <name evidence="2" type="ORF">GCM10008917_22000</name>
</gene>
<organism evidence="2 3">
    <name type="scientific">Paraclostridium tenue</name>
    <dbReference type="NCBI Taxonomy" id="1737"/>
    <lineage>
        <taxon>Bacteria</taxon>
        <taxon>Bacillati</taxon>
        <taxon>Bacillota</taxon>
        <taxon>Clostridia</taxon>
        <taxon>Peptostreptococcales</taxon>
        <taxon>Peptostreptococcaceae</taxon>
        <taxon>Paraclostridium</taxon>
    </lineage>
</organism>
<evidence type="ECO:0000259" key="1">
    <source>
        <dbReference type="PROSITE" id="PS51186"/>
    </source>
</evidence>
<dbReference type="Pfam" id="PF13302">
    <property type="entry name" value="Acetyltransf_3"/>
    <property type="match status" value="1"/>
</dbReference>
<evidence type="ECO:0000313" key="3">
    <source>
        <dbReference type="Proteomes" id="UP001400965"/>
    </source>
</evidence>
<dbReference type="Gene3D" id="3.40.630.30">
    <property type="match status" value="1"/>
</dbReference>
<dbReference type="RefSeq" id="WP_346045914.1">
    <property type="nucleotide sequence ID" value="NZ_BAAACP010000013.1"/>
</dbReference>
<name>A0ABP3XJJ3_9FIRM</name>
<dbReference type="PANTHER" id="PTHR43792">
    <property type="entry name" value="GNAT FAMILY, PUTATIVE (AFU_ORTHOLOGUE AFUA_3G00765)-RELATED-RELATED"/>
    <property type="match status" value="1"/>
</dbReference>
<proteinExistence type="predicted"/>